<accession>A0AAD8AD79</accession>
<evidence type="ECO:0000313" key="2">
    <source>
        <dbReference type="Proteomes" id="UP001233999"/>
    </source>
</evidence>
<keyword evidence="2" id="KW-1185">Reference proteome</keyword>
<reference evidence="1" key="2">
    <citation type="submission" date="2023-05" db="EMBL/GenBank/DDBJ databases">
        <authorList>
            <person name="Fouks B."/>
        </authorList>
    </citation>
    <scope>NUCLEOTIDE SEQUENCE</scope>
    <source>
        <strain evidence="1">Stay&amp;Tobe</strain>
        <tissue evidence="1">Testes</tissue>
    </source>
</reference>
<sequence>QGSVVLCSLIRNFGSLLRYLFSGFQCGRCSHVVFPHLLYNRKPRLPDCSWLLVTIASLADMLLM</sequence>
<dbReference type="Proteomes" id="UP001233999">
    <property type="component" value="Unassembled WGS sequence"/>
</dbReference>
<evidence type="ECO:0000313" key="1">
    <source>
        <dbReference type="EMBL" id="KAJ9595793.1"/>
    </source>
</evidence>
<comment type="caution">
    <text evidence="1">The sequence shown here is derived from an EMBL/GenBank/DDBJ whole genome shotgun (WGS) entry which is preliminary data.</text>
</comment>
<feature type="non-terminal residue" evidence="1">
    <location>
        <position position="1"/>
    </location>
</feature>
<feature type="non-terminal residue" evidence="1">
    <location>
        <position position="64"/>
    </location>
</feature>
<dbReference type="EMBL" id="JASPKZ010002315">
    <property type="protein sequence ID" value="KAJ9595793.1"/>
    <property type="molecule type" value="Genomic_DNA"/>
</dbReference>
<proteinExistence type="predicted"/>
<name>A0AAD8AD79_DIPPU</name>
<gene>
    <name evidence="1" type="ORF">L9F63_013037</name>
</gene>
<organism evidence="1 2">
    <name type="scientific">Diploptera punctata</name>
    <name type="common">Pacific beetle cockroach</name>
    <dbReference type="NCBI Taxonomy" id="6984"/>
    <lineage>
        <taxon>Eukaryota</taxon>
        <taxon>Metazoa</taxon>
        <taxon>Ecdysozoa</taxon>
        <taxon>Arthropoda</taxon>
        <taxon>Hexapoda</taxon>
        <taxon>Insecta</taxon>
        <taxon>Pterygota</taxon>
        <taxon>Neoptera</taxon>
        <taxon>Polyneoptera</taxon>
        <taxon>Dictyoptera</taxon>
        <taxon>Blattodea</taxon>
        <taxon>Blaberoidea</taxon>
        <taxon>Blaberidae</taxon>
        <taxon>Diplopterinae</taxon>
        <taxon>Diploptera</taxon>
    </lineage>
</organism>
<dbReference type="AlphaFoldDB" id="A0AAD8AD79"/>
<reference evidence="1" key="1">
    <citation type="journal article" date="2023" name="IScience">
        <title>Live-bearing cockroach genome reveals convergent evolutionary mechanisms linked to viviparity in insects and beyond.</title>
        <authorList>
            <person name="Fouks B."/>
            <person name="Harrison M.C."/>
            <person name="Mikhailova A.A."/>
            <person name="Marchal E."/>
            <person name="English S."/>
            <person name="Carruthers M."/>
            <person name="Jennings E.C."/>
            <person name="Chiamaka E.L."/>
            <person name="Frigard R.A."/>
            <person name="Pippel M."/>
            <person name="Attardo G.M."/>
            <person name="Benoit J.B."/>
            <person name="Bornberg-Bauer E."/>
            <person name="Tobe S.S."/>
        </authorList>
    </citation>
    <scope>NUCLEOTIDE SEQUENCE</scope>
    <source>
        <strain evidence="1">Stay&amp;Tobe</strain>
    </source>
</reference>
<protein>
    <submittedName>
        <fullName evidence="1">Uncharacterized protein</fullName>
    </submittedName>
</protein>